<dbReference type="EMBL" id="WIXE01002428">
    <property type="protein sequence ID" value="KAK5984827.1"/>
    <property type="molecule type" value="Genomic_DNA"/>
</dbReference>
<reference evidence="2 3" key="1">
    <citation type="submission" date="2019-10" db="EMBL/GenBank/DDBJ databases">
        <title>Assembly and Annotation for the nematode Trichostrongylus colubriformis.</title>
        <authorList>
            <person name="Martin J."/>
        </authorList>
    </citation>
    <scope>NUCLEOTIDE SEQUENCE [LARGE SCALE GENOMIC DNA]</scope>
    <source>
        <strain evidence="2">G859</strain>
        <tissue evidence="2">Whole worm</tissue>
    </source>
</reference>
<feature type="region of interest" description="Disordered" evidence="1">
    <location>
        <begin position="1"/>
        <end position="32"/>
    </location>
</feature>
<evidence type="ECO:0000313" key="2">
    <source>
        <dbReference type="EMBL" id="KAK5984827.1"/>
    </source>
</evidence>
<protein>
    <submittedName>
        <fullName evidence="2">Uncharacterized protein</fullName>
    </submittedName>
</protein>
<feature type="compositionally biased region" description="Basic residues" evidence="1">
    <location>
        <begin position="325"/>
        <end position="336"/>
    </location>
</feature>
<feature type="region of interest" description="Disordered" evidence="1">
    <location>
        <begin position="142"/>
        <end position="304"/>
    </location>
</feature>
<feature type="compositionally biased region" description="Basic and acidic residues" evidence="1">
    <location>
        <begin position="611"/>
        <end position="620"/>
    </location>
</feature>
<feature type="compositionally biased region" description="Polar residues" evidence="1">
    <location>
        <begin position="77"/>
        <end position="88"/>
    </location>
</feature>
<dbReference type="AlphaFoldDB" id="A0AAN8IXA1"/>
<feature type="compositionally biased region" description="Basic residues" evidence="1">
    <location>
        <begin position="909"/>
        <end position="921"/>
    </location>
</feature>
<feature type="compositionally biased region" description="Polar residues" evidence="1">
    <location>
        <begin position="830"/>
        <end position="845"/>
    </location>
</feature>
<accession>A0AAN8IXA1</accession>
<feature type="compositionally biased region" description="Basic residues" evidence="1">
    <location>
        <begin position="202"/>
        <end position="213"/>
    </location>
</feature>
<feature type="region of interest" description="Disordered" evidence="1">
    <location>
        <begin position="418"/>
        <end position="636"/>
    </location>
</feature>
<sequence>MSGRRPRPRYGLNREKSRSNRSNPSTHSQHKKVATVVSVALVNVDLSNPNDATISETKLQTAALAEHACISSSVCPRTGRIGSSTKPETVTVAVGPDEPTDNISSVCTCPENSTRAVGAKPRSVQCSDNFLKNSLSKKESRFQCPECGETSKRPKGRRRRRRRKVGDKGASEAAADNEGSQRSAHSPHSHSPHSFKESRRSILSKHRKSRHPHHTCDMVDAPGSEHEQEAKGVNILQPQGTDRESERSSSRRKSPSKRRGRRRRSKRSPSPGRKRSKRTGSRRLSWKEQYGAHHRRQSIRDSELRRLMDESASLRCQKRHCKHCRLSKKRRRARKRQEREAAREQPEDQPDIHPKELFEEPPEQEAEKQPEKEPSRSSRRSSRYKTRDTEQEGQYTPTMESMGVRACNCDECMRYQEKADILSPRKISPRRTLFGSPKDRKPSYSPKSGFRTRVRAETPVKTARSSTPKKSGPKKRFKAPRTPKGRKTSSSTPKLMDACPSGSLHSSFDITLPPSTAKRKSTQSQSRRIPIARKTTTDSSVRTARSSSPKKPAGYSFFSQRSQKKPAPPPKRLTTSFRLKAPQSAARRKTLSSDMTSPTAQHRKTPVGSEWLKDASELQKRSPSPDAQPGEKISETIITTTKKTVTTIVTTPPVEKDASHVEPPQEVSQTETKQQITKPHVTPDYNPQRDYNPVCDCTNCANLRKYRLEQNLCDCYDCIMALHTDIDTPSCRESKEKLRRSPAQPHTRQPPRVRAKGSYPWVKRLTKVQQPGKPYQTPAKKENPKPWELSGSRDKKKSHSEPQESHNQGSRDTKASRVEQQESLDRSRSTDQSQETKSQQSDTTRSSGTTADSSAVSASQSSGYGTSDTSRSTYNTSNTTPRSSDNTESSRKEPQSSDSKYATPPVGPPRKKLSYRKVKKS</sequence>
<feature type="compositionally biased region" description="Basic residues" evidence="1">
    <location>
        <begin position="153"/>
        <end position="165"/>
    </location>
</feature>
<feature type="compositionally biased region" description="Polar residues" evidence="1">
    <location>
        <begin position="537"/>
        <end position="549"/>
    </location>
</feature>
<feature type="region of interest" description="Disordered" evidence="1">
    <location>
        <begin position="77"/>
        <end position="97"/>
    </location>
</feature>
<feature type="compositionally biased region" description="Low complexity" evidence="1">
    <location>
        <begin position="846"/>
        <end position="884"/>
    </location>
</feature>
<feature type="compositionally biased region" description="Basic and acidic residues" evidence="1">
    <location>
        <begin position="799"/>
        <end position="829"/>
    </location>
</feature>
<feature type="compositionally biased region" description="Basic and acidic residues" evidence="1">
    <location>
        <begin position="337"/>
        <end position="358"/>
    </location>
</feature>
<comment type="caution">
    <text evidence="2">The sequence shown here is derived from an EMBL/GenBank/DDBJ whole genome shotgun (WGS) entry which is preliminary data.</text>
</comment>
<organism evidence="2 3">
    <name type="scientific">Trichostrongylus colubriformis</name>
    <name type="common">Black scour worm</name>
    <dbReference type="NCBI Taxonomy" id="6319"/>
    <lineage>
        <taxon>Eukaryota</taxon>
        <taxon>Metazoa</taxon>
        <taxon>Ecdysozoa</taxon>
        <taxon>Nematoda</taxon>
        <taxon>Chromadorea</taxon>
        <taxon>Rhabditida</taxon>
        <taxon>Rhabditina</taxon>
        <taxon>Rhabditomorpha</taxon>
        <taxon>Strongyloidea</taxon>
        <taxon>Trichostrongylidae</taxon>
        <taxon>Trichostrongylus</taxon>
    </lineage>
</organism>
<keyword evidence="3" id="KW-1185">Reference proteome</keyword>
<dbReference type="Proteomes" id="UP001331761">
    <property type="component" value="Unassembled WGS sequence"/>
</dbReference>
<feature type="compositionally biased region" description="Basic and acidic residues" evidence="1">
    <location>
        <begin position="365"/>
        <end position="376"/>
    </location>
</feature>
<feature type="region of interest" description="Disordered" evidence="1">
    <location>
        <begin position="325"/>
        <end position="403"/>
    </location>
</feature>
<feature type="compositionally biased region" description="Basic residues" evidence="1">
    <location>
        <begin position="250"/>
        <end position="281"/>
    </location>
</feature>
<evidence type="ECO:0000313" key="3">
    <source>
        <dbReference type="Proteomes" id="UP001331761"/>
    </source>
</evidence>
<gene>
    <name evidence="2" type="ORF">GCK32_010563</name>
</gene>
<proteinExistence type="predicted"/>
<feature type="region of interest" description="Disordered" evidence="1">
    <location>
        <begin position="733"/>
        <end position="921"/>
    </location>
</feature>
<feature type="compositionally biased region" description="Basic residues" evidence="1">
    <location>
        <begin position="471"/>
        <end position="487"/>
    </location>
</feature>
<name>A0AAN8IXA1_TRICO</name>
<feature type="compositionally biased region" description="Polar residues" evidence="1">
    <location>
        <begin position="666"/>
        <end position="677"/>
    </location>
</feature>
<evidence type="ECO:0000256" key="1">
    <source>
        <dbReference type="SAM" id="MobiDB-lite"/>
    </source>
</evidence>
<feature type="region of interest" description="Disordered" evidence="1">
    <location>
        <begin position="654"/>
        <end position="685"/>
    </location>
</feature>